<feature type="transmembrane region" description="Helical" evidence="6">
    <location>
        <begin position="199"/>
        <end position="218"/>
    </location>
</feature>
<dbReference type="InterPro" id="IPR051784">
    <property type="entry name" value="Nod_factor_ABC_transporter"/>
</dbReference>
<name>F4H6S2_CELFA</name>
<dbReference type="PANTHER" id="PTHR43229">
    <property type="entry name" value="NODULATION PROTEIN J"/>
    <property type="match status" value="1"/>
</dbReference>
<dbReference type="PIRSF" id="PIRSF006648">
    <property type="entry name" value="DrrB"/>
    <property type="match status" value="1"/>
</dbReference>
<evidence type="ECO:0000256" key="6">
    <source>
        <dbReference type="RuleBase" id="RU361157"/>
    </source>
</evidence>
<keyword evidence="3 6" id="KW-1133">Transmembrane helix</keyword>
<evidence type="ECO:0000313" key="10">
    <source>
        <dbReference type="Proteomes" id="UP000008460"/>
    </source>
</evidence>
<dbReference type="RefSeq" id="WP_013771859.1">
    <property type="nucleotide sequence ID" value="NC_015514.1"/>
</dbReference>
<dbReference type="STRING" id="590998.Celf_2709"/>
<evidence type="ECO:0000313" key="9">
    <source>
        <dbReference type="EMBL" id="AEE46833.1"/>
    </source>
</evidence>
<reference evidence="9 10" key="1">
    <citation type="submission" date="2011-04" db="EMBL/GenBank/DDBJ databases">
        <title>Complete sequence of Cellulomonas fimi ATCC 484.</title>
        <authorList>
            <consortium name="US DOE Joint Genome Institute"/>
            <person name="Lucas S."/>
            <person name="Han J."/>
            <person name="Lapidus A."/>
            <person name="Cheng J.-F."/>
            <person name="Goodwin L."/>
            <person name="Pitluck S."/>
            <person name="Peters L."/>
            <person name="Chertkov O."/>
            <person name="Detter J.C."/>
            <person name="Han C."/>
            <person name="Tapia R."/>
            <person name="Land M."/>
            <person name="Hauser L."/>
            <person name="Kyrpides N."/>
            <person name="Ivanova N."/>
            <person name="Ovchinnikova G."/>
            <person name="Pagani I."/>
            <person name="Mead D."/>
            <person name="Brumm P."/>
            <person name="Woyke T."/>
        </authorList>
    </citation>
    <scope>NUCLEOTIDE SEQUENCE [LARGE SCALE GENOMIC DNA]</scope>
    <source>
        <strain evidence="10">ATCC 484 / DSM 20113 / JCM 1341 / NBRC 15513 / NCIMB 8980 / NCTC 7547</strain>
    </source>
</reference>
<feature type="transmembrane region" description="Helical" evidence="6">
    <location>
        <begin position="166"/>
        <end position="187"/>
    </location>
</feature>
<feature type="domain" description="ABC transmembrane type-2" evidence="8">
    <location>
        <begin position="45"/>
        <end position="281"/>
    </location>
</feature>
<comment type="subcellular location">
    <subcellularLocation>
        <location evidence="6">Cell membrane</location>
        <topology evidence="6">Multi-pass membrane protein</topology>
    </subcellularLocation>
    <subcellularLocation>
        <location evidence="1">Membrane</location>
        <topology evidence="1">Multi-pass membrane protein</topology>
    </subcellularLocation>
</comment>
<organism evidence="9 10">
    <name type="scientific">Cellulomonas fimi (strain ATCC 484 / DSM 20113 / JCM 1341 / CCUG 24087 / LMG 16345 / NBRC 15513 / NCIMB 8980 / NCTC 7547 / NRS-133)</name>
    <dbReference type="NCBI Taxonomy" id="590998"/>
    <lineage>
        <taxon>Bacteria</taxon>
        <taxon>Bacillati</taxon>
        <taxon>Actinomycetota</taxon>
        <taxon>Actinomycetes</taxon>
        <taxon>Micrococcales</taxon>
        <taxon>Cellulomonadaceae</taxon>
        <taxon>Cellulomonas</taxon>
    </lineage>
</organism>
<dbReference type="InterPro" id="IPR013525">
    <property type="entry name" value="ABC2_TM"/>
</dbReference>
<keyword evidence="4 6" id="KW-0472">Membrane</keyword>
<evidence type="ECO:0000256" key="3">
    <source>
        <dbReference type="ARBA" id="ARBA00022989"/>
    </source>
</evidence>
<keyword evidence="5" id="KW-0046">Antibiotic resistance</keyword>
<accession>F4H6S2</accession>
<evidence type="ECO:0000256" key="1">
    <source>
        <dbReference type="ARBA" id="ARBA00004141"/>
    </source>
</evidence>
<dbReference type="KEGG" id="cfi:Celf_2709"/>
<dbReference type="GO" id="GO:0140359">
    <property type="term" value="F:ABC-type transporter activity"/>
    <property type="evidence" value="ECO:0007669"/>
    <property type="project" value="InterPro"/>
</dbReference>
<keyword evidence="6" id="KW-1003">Cell membrane</keyword>
<keyword evidence="6" id="KW-0813">Transport</keyword>
<feature type="transmembrane region" description="Helical" evidence="6">
    <location>
        <begin position="46"/>
        <end position="65"/>
    </location>
</feature>
<dbReference type="EMBL" id="CP002666">
    <property type="protein sequence ID" value="AEE46833.1"/>
    <property type="molecule type" value="Genomic_DNA"/>
</dbReference>
<proteinExistence type="inferred from homology"/>
<evidence type="ECO:0000256" key="4">
    <source>
        <dbReference type="ARBA" id="ARBA00023136"/>
    </source>
</evidence>
<dbReference type="Proteomes" id="UP000008460">
    <property type="component" value="Chromosome"/>
</dbReference>
<dbReference type="Pfam" id="PF01061">
    <property type="entry name" value="ABC2_membrane"/>
    <property type="match status" value="1"/>
</dbReference>
<evidence type="ECO:0000259" key="8">
    <source>
        <dbReference type="PROSITE" id="PS51012"/>
    </source>
</evidence>
<gene>
    <name evidence="9" type="ordered locus">Celf_2709</name>
</gene>
<protein>
    <recommendedName>
        <fullName evidence="6">Transport permease protein</fullName>
    </recommendedName>
</protein>
<keyword evidence="10" id="KW-1185">Reference proteome</keyword>
<feature type="transmembrane region" description="Helical" evidence="6">
    <location>
        <begin position="129"/>
        <end position="154"/>
    </location>
</feature>
<dbReference type="InterPro" id="IPR000412">
    <property type="entry name" value="ABC_2_transport"/>
</dbReference>
<keyword evidence="2 6" id="KW-0812">Transmembrane</keyword>
<evidence type="ECO:0000256" key="7">
    <source>
        <dbReference type="SAM" id="MobiDB-lite"/>
    </source>
</evidence>
<evidence type="ECO:0000256" key="5">
    <source>
        <dbReference type="ARBA" id="ARBA00023251"/>
    </source>
</evidence>
<dbReference type="PROSITE" id="PS51012">
    <property type="entry name" value="ABC_TM2"/>
    <property type="match status" value="1"/>
</dbReference>
<dbReference type="InterPro" id="IPR047817">
    <property type="entry name" value="ABC2_TM_bact-type"/>
</dbReference>
<dbReference type="AlphaFoldDB" id="F4H6S2"/>
<feature type="region of interest" description="Disordered" evidence="7">
    <location>
        <begin position="1"/>
        <end position="21"/>
    </location>
</feature>
<dbReference type="HOGENOM" id="CLU_039483_4_0_11"/>
<feature type="compositionally biased region" description="Low complexity" evidence="7">
    <location>
        <begin position="1"/>
        <end position="14"/>
    </location>
</feature>
<feature type="transmembrane region" description="Helical" evidence="6">
    <location>
        <begin position="256"/>
        <end position="278"/>
    </location>
</feature>
<evidence type="ECO:0000256" key="2">
    <source>
        <dbReference type="ARBA" id="ARBA00022692"/>
    </source>
</evidence>
<feature type="transmembrane region" description="Helical" evidence="6">
    <location>
        <begin position="85"/>
        <end position="108"/>
    </location>
</feature>
<dbReference type="GO" id="GO:0046677">
    <property type="term" value="P:response to antibiotic"/>
    <property type="evidence" value="ECO:0007669"/>
    <property type="project" value="UniProtKB-KW"/>
</dbReference>
<dbReference type="GO" id="GO:0043190">
    <property type="term" value="C:ATP-binding cassette (ABC) transporter complex"/>
    <property type="evidence" value="ECO:0007669"/>
    <property type="project" value="InterPro"/>
</dbReference>
<dbReference type="eggNOG" id="COG0842">
    <property type="taxonomic scope" value="Bacteria"/>
</dbReference>
<sequence>MTATTSTTTTSPAPRRSHPARLPGTLALGVERARYELRVFFRERDAVVFIFAYPVIMMAIFAAVFGQDGATVQAGGVDIPFAQYFLPGMIATGVVLSSFQSLAISISVERDEGGLKRLRGTPLPAAAYFLGKIGQVLGTQLVQTTILLAVAVALFDVTLPDTAGDWLTFAWVYLLGTAAGAVCGVAFSSVPRSGRSASAVVTPIVLVLQFISGVFFQWDSLPGWMQQVASVFPLRWLVEGMQAVFLPEAVAGDAELVTTAAVLTAWLVVGLVVGVRFFRWRRRDDG</sequence>
<dbReference type="PANTHER" id="PTHR43229:SF2">
    <property type="entry name" value="NODULATION PROTEIN J"/>
    <property type="match status" value="1"/>
</dbReference>
<comment type="similarity">
    <text evidence="6">Belongs to the ABC-2 integral membrane protein family.</text>
</comment>